<evidence type="ECO:0000313" key="2">
    <source>
        <dbReference type="EMBL" id="MFB9449512.1"/>
    </source>
</evidence>
<keyword evidence="3" id="KW-1185">Reference proteome</keyword>
<dbReference type="RefSeq" id="WP_246655589.1">
    <property type="nucleotide sequence ID" value="NZ_CP061913.1"/>
</dbReference>
<evidence type="ECO:0000313" key="3">
    <source>
        <dbReference type="Proteomes" id="UP001589608"/>
    </source>
</evidence>
<dbReference type="Proteomes" id="UP001589608">
    <property type="component" value="Unassembled WGS sequence"/>
</dbReference>
<dbReference type="EMBL" id="JBHMCA010000067">
    <property type="protein sequence ID" value="MFB9449512.1"/>
    <property type="molecule type" value="Genomic_DNA"/>
</dbReference>
<accession>A0ABV5MKX0</accession>
<name>A0ABV5MKX0_9ACTN</name>
<feature type="domain" description="NYN" evidence="1">
    <location>
        <begin position="11"/>
        <end position="127"/>
    </location>
</feature>
<protein>
    <submittedName>
        <fullName evidence="2">NYN domain-containing protein</fullName>
    </submittedName>
</protein>
<proteinExistence type="predicted"/>
<dbReference type="InterPro" id="IPR021139">
    <property type="entry name" value="NYN"/>
</dbReference>
<dbReference type="Gene3D" id="3.40.50.1010">
    <property type="entry name" value="5'-nuclease"/>
    <property type="match status" value="1"/>
</dbReference>
<comment type="caution">
    <text evidence="2">The sequence shown here is derived from an EMBL/GenBank/DDBJ whole genome shotgun (WGS) entry which is preliminary data.</text>
</comment>
<evidence type="ECO:0000259" key="1">
    <source>
        <dbReference type="Pfam" id="PF01936"/>
    </source>
</evidence>
<dbReference type="Pfam" id="PF01936">
    <property type="entry name" value="NYN"/>
    <property type="match status" value="1"/>
</dbReference>
<gene>
    <name evidence="2" type="ORF">ACFFTR_41080</name>
</gene>
<sequence length="488" mass="54107">MASFEGGVLLVDWENLAGALIDRGKVADRRIVDDLWEYSYRQFGGQLQAHMAAAKFDPTIVKAMREHMIERNDVQSTKEQADIQLTVLAMDYLHQGCRRFILVTGDQDFLPLILRMHRDNSELMVIYGDPSRLGAELRRTLADPQHGLSSDDIGSITKLREPRRDTGSRSLLGLLELQRRGTILGGLDRAGRIGMLARWGVLENEDENTYWAFVDGMCEKILRIDAAKKTATGWGPQNMTRTYINLGSGRYAEVRSIDYAIRVLAARARGLPLAGLRTGPFAADDGSLLTRTIDALAGIGLVRRGADNAYAVTEPDLAAGYLEPLWRVYAAVSAECYRRQARSLPYGQVESLLGRGGVGQGPERRAAGRIAAAVRYAGAAGVIDAVAVDGKRHAIATNSAFCRPFEHAYHELYRAFADRLEAPIPEQEVLGFMEESDRVRSEPVFGFDQRDRHRVLRILAQSHLAVQRDSLVTITRSRWGEAGASLRT</sequence>
<reference evidence="2 3" key="1">
    <citation type="submission" date="2024-09" db="EMBL/GenBank/DDBJ databases">
        <authorList>
            <person name="Sun Q."/>
            <person name="Mori K."/>
        </authorList>
    </citation>
    <scope>NUCLEOTIDE SEQUENCE [LARGE SCALE GENOMIC DNA]</scope>
    <source>
        <strain evidence="2 3">JCM 3307</strain>
    </source>
</reference>
<organism evidence="2 3">
    <name type="scientific">Dactylosporangium vinaceum</name>
    <dbReference type="NCBI Taxonomy" id="53362"/>
    <lineage>
        <taxon>Bacteria</taxon>
        <taxon>Bacillati</taxon>
        <taxon>Actinomycetota</taxon>
        <taxon>Actinomycetes</taxon>
        <taxon>Micromonosporales</taxon>
        <taxon>Micromonosporaceae</taxon>
        <taxon>Dactylosporangium</taxon>
    </lineage>
</organism>